<protein>
    <submittedName>
        <fullName evidence="3">Aldo/keto reductase</fullName>
    </submittedName>
</protein>
<dbReference type="InterPro" id="IPR050523">
    <property type="entry name" value="AKR_Detox_Biosynth"/>
</dbReference>
<dbReference type="AlphaFoldDB" id="A0A3S2Z5V1"/>
<evidence type="ECO:0000256" key="1">
    <source>
        <dbReference type="ARBA" id="ARBA00023002"/>
    </source>
</evidence>
<dbReference type="PANTHER" id="PTHR43364">
    <property type="entry name" value="NADH-SPECIFIC METHYLGLYOXAL REDUCTASE-RELATED"/>
    <property type="match status" value="1"/>
</dbReference>
<reference evidence="4" key="1">
    <citation type="submission" date="2019-01" db="EMBL/GenBank/DDBJ databases">
        <title>Gri0909 isolated from a small marine red alga.</title>
        <authorList>
            <person name="Kim J."/>
            <person name="Jeong S.E."/>
            <person name="Jeon C.O."/>
        </authorList>
    </citation>
    <scope>NUCLEOTIDE SEQUENCE [LARGE SCALE GENOMIC DNA]</scope>
    <source>
        <strain evidence="4">Gri0909</strain>
    </source>
</reference>
<evidence type="ECO:0000313" key="4">
    <source>
        <dbReference type="Proteomes" id="UP000287447"/>
    </source>
</evidence>
<dbReference type="SUPFAM" id="SSF51430">
    <property type="entry name" value="NAD(P)-linked oxidoreductase"/>
    <property type="match status" value="1"/>
</dbReference>
<dbReference type="InterPro" id="IPR036812">
    <property type="entry name" value="NAD(P)_OxRdtase_dom_sf"/>
</dbReference>
<name>A0A3S2Z5V1_9PROT</name>
<accession>A0A3S2Z5V1</accession>
<dbReference type="Gene3D" id="3.20.20.100">
    <property type="entry name" value="NADP-dependent oxidoreductase domain"/>
    <property type="match status" value="1"/>
</dbReference>
<sequence length="323" mass="35527">MDYKLLGRTGLNVSKLCFGTMSFGGDADEAQSARMYTACRDAGINFFDCADVYSKGAAEKILGKFMAGHRDELVITSKCWGKMADDVNGGGSNRRHIVRAVEDSLKRLGTDRLDILFMHRWDPRVPLEETLRALDSLVSSGKVVHIGASNYAAWQVAKGLGISERRGWPRFDVIQPMYSLVKRQVESEILPLAMEEGLGVISYSPIGGGLLSGKYTKENRPAGGRLVTNKEYTARYGEDWVFETAEAFSAFAGKKNIHPVSLAVAWVAANPAITCPIIGGRSLEQLEPSLKSVEVEMTPELYAEMCALTRTPPPATDRLEERR</sequence>
<dbReference type="FunFam" id="3.20.20.100:FF:000004">
    <property type="entry name" value="Oxidoreductase, aldo/keto reductase"/>
    <property type="match status" value="1"/>
</dbReference>
<evidence type="ECO:0000259" key="2">
    <source>
        <dbReference type="Pfam" id="PF00248"/>
    </source>
</evidence>
<dbReference type="Pfam" id="PF00248">
    <property type="entry name" value="Aldo_ket_red"/>
    <property type="match status" value="1"/>
</dbReference>
<dbReference type="Proteomes" id="UP000287447">
    <property type="component" value="Unassembled WGS sequence"/>
</dbReference>
<dbReference type="CDD" id="cd19087">
    <property type="entry name" value="AKR_AKR12A1_B1_C1"/>
    <property type="match status" value="1"/>
</dbReference>
<comment type="caution">
    <text evidence="3">The sequence shown here is derived from an EMBL/GenBank/DDBJ whole genome shotgun (WGS) entry which is preliminary data.</text>
</comment>
<keyword evidence="4" id="KW-1185">Reference proteome</keyword>
<dbReference type="EMBL" id="SADE01000003">
    <property type="protein sequence ID" value="RVU34800.1"/>
    <property type="molecule type" value="Genomic_DNA"/>
</dbReference>
<dbReference type="OrthoDB" id="9773828at2"/>
<organism evidence="3 4">
    <name type="scientific">Hwanghaeella grinnelliae</name>
    <dbReference type="NCBI Taxonomy" id="2500179"/>
    <lineage>
        <taxon>Bacteria</taxon>
        <taxon>Pseudomonadati</taxon>
        <taxon>Pseudomonadota</taxon>
        <taxon>Alphaproteobacteria</taxon>
        <taxon>Rhodospirillales</taxon>
        <taxon>Rhodospirillaceae</taxon>
        <taxon>Hwanghaeella</taxon>
    </lineage>
</organism>
<proteinExistence type="predicted"/>
<dbReference type="PANTHER" id="PTHR43364:SF4">
    <property type="entry name" value="NAD(P)-LINKED OXIDOREDUCTASE SUPERFAMILY PROTEIN"/>
    <property type="match status" value="1"/>
</dbReference>
<dbReference type="GO" id="GO:0005829">
    <property type="term" value="C:cytosol"/>
    <property type="evidence" value="ECO:0007669"/>
    <property type="project" value="UniProtKB-ARBA"/>
</dbReference>
<keyword evidence="1" id="KW-0560">Oxidoreductase</keyword>
<evidence type="ECO:0000313" key="3">
    <source>
        <dbReference type="EMBL" id="RVU34800.1"/>
    </source>
</evidence>
<dbReference type="GO" id="GO:0016491">
    <property type="term" value="F:oxidoreductase activity"/>
    <property type="evidence" value="ECO:0007669"/>
    <property type="project" value="UniProtKB-KW"/>
</dbReference>
<gene>
    <name evidence="3" type="ORF">EOI86_18310</name>
</gene>
<dbReference type="RefSeq" id="WP_127766968.1">
    <property type="nucleotide sequence ID" value="NZ_SADE01000003.1"/>
</dbReference>
<feature type="domain" description="NADP-dependent oxidoreductase" evidence="2">
    <location>
        <begin position="15"/>
        <end position="306"/>
    </location>
</feature>
<dbReference type="InterPro" id="IPR023210">
    <property type="entry name" value="NADP_OxRdtase_dom"/>
</dbReference>